<comment type="similarity">
    <text evidence="1">Belongs to the methyltransferase superfamily.</text>
</comment>
<organism evidence="5 6">
    <name type="scientific">Phyllosticta capitalensis</name>
    <dbReference type="NCBI Taxonomy" id="121624"/>
    <lineage>
        <taxon>Eukaryota</taxon>
        <taxon>Fungi</taxon>
        <taxon>Dikarya</taxon>
        <taxon>Ascomycota</taxon>
        <taxon>Pezizomycotina</taxon>
        <taxon>Dothideomycetes</taxon>
        <taxon>Dothideomycetes incertae sedis</taxon>
        <taxon>Botryosphaeriales</taxon>
        <taxon>Phyllostictaceae</taxon>
        <taxon>Phyllosticta</taxon>
    </lineage>
</organism>
<protein>
    <submittedName>
        <fullName evidence="5">S-adenosyl-L-methionine-dependent methyltransferase</fullName>
    </submittedName>
</protein>
<reference evidence="5 6" key="1">
    <citation type="submission" date="2024-04" db="EMBL/GenBank/DDBJ databases">
        <title>Phyllosticta paracitricarpa is synonymous to the EU quarantine fungus P. citricarpa based on phylogenomic analyses.</title>
        <authorList>
            <consortium name="Lawrence Berkeley National Laboratory"/>
            <person name="Van Ingen-Buijs V.A."/>
            <person name="Van Westerhoven A.C."/>
            <person name="Haridas S."/>
            <person name="Skiadas P."/>
            <person name="Martin F."/>
            <person name="Groenewald J.Z."/>
            <person name="Crous P.W."/>
            <person name="Seidl M.F."/>
        </authorList>
    </citation>
    <scope>NUCLEOTIDE SEQUENCE [LARGE SCALE GENOMIC DNA]</scope>
    <source>
        <strain evidence="5 6">CBS 123374</strain>
    </source>
</reference>
<dbReference type="Pfam" id="PF08241">
    <property type="entry name" value="Methyltransf_11"/>
    <property type="match status" value="1"/>
</dbReference>
<dbReference type="PANTHER" id="PTHR12176">
    <property type="entry name" value="SAM-DEPENDENT METHYLTRANSFERASE SUPERFAMILY PROTEIN"/>
    <property type="match status" value="1"/>
</dbReference>
<dbReference type="GO" id="GO:0032259">
    <property type="term" value="P:methylation"/>
    <property type="evidence" value="ECO:0007669"/>
    <property type="project" value="UniProtKB-KW"/>
</dbReference>
<dbReference type="CDD" id="cd02440">
    <property type="entry name" value="AdoMet_MTases"/>
    <property type="match status" value="1"/>
</dbReference>
<feature type="domain" description="Methyltransferase type 11" evidence="4">
    <location>
        <begin position="55"/>
        <end position="158"/>
    </location>
</feature>
<sequence>MNESEVEALAHAEFWDERYSKAGEEPTHEWFRSFDALEPFFKKHLFTKPHDARILHLGSGDSSIPSDLQSRGYTNQLCIDFSSVVVNLMSTRSTVEWKCGDVRNMDIPSSSVDVAFDKGTLDAMIHGSPWNPPEDVKENASKYMDEVRRVLKDDGVFLYITYRQPHFVKPLLGEWKLEMEVLGGGDSFDYYGFILGKPLSVHTRRN</sequence>
<evidence type="ECO:0000256" key="3">
    <source>
        <dbReference type="ARBA" id="ARBA00022679"/>
    </source>
</evidence>
<dbReference type="InterPro" id="IPR029063">
    <property type="entry name" value="SAM-dependent_MTases_sf"/>
</dbReference>
<dbReference type="Gene3D" id="3.40.50.150">
    <property type="entry name" value="Vaccinia Virus protein VP39"/>
    <property type="match status" value="1"/>
</dbReference>
<evidence type="ECO:0000313" key="5">
    <source>
        <dbReference type="EMBL" id="KAK8225760.1"/>
    </source>
</evidence>
<dbReference type="InterPro" id="IPR051419">
    <property type="entry name" value="Lys/N-term_MeTrsfase_sf"/>
</dbReference>
<dbReference type="GO" id="GO:0008168">
    <property type="term" value="F:methyltransferase activity"/>
    <property type="evidence" value="ECO:0007669"/>
    <property type="project" value="UniProtKB-KW"/>
</dbReference>
<dbReference type="SUPFAM" id="SSF53335">
    <property type="entry name" value="S-adenosyl-L-methionine-dependent methyltransferases"/>
    <property type="match status" value="1"/>
</dbReference>
<accession>A0ABR1YDF1</accession>
<evidence type="ECO:0000256" key="1">
    <source>
        <dbReference type="ARBA" id="ARBA00008361"/>
    </source>
</evidence>
<comment type="caution">
    <text evidence="5">The sequence shown here is derived from an EMBL/GenBank/DDBJ whole genome shotgun (WGS) entry which is preliminary data.</text>
</comment>
<keyword evidence="3" id="KW-0808">Transferase</keyword>
<gene>
    <name evidence="5" type="ORF">HDK90DRAFT_495811</name>
</gene>
<dbReference type="PANTHER" id="PTHR12176:SF80">
    <property type="entry name" value="EEF1A LYSINE METHYLTRANSFERASE 4"/>
    <property type="match status" value="1"/>
</dbReference>
<keyword evidence="2 5" id="KW-0489">Methyltransferase</keyword>
<dbReference type="Proteomes" id="UP001492380">
    <property type="component" value="Unassembled WGS sequence"/>
</dbReference>
<evidence type="ECO:0000259" key="4">
    <source>
        <dbReference type="Pfam" id="PF08241"/>
    </source>
</evidence>
<keyword evidence="6" id="KW-1185">Reference proteome</keyword>
<dbReference type="InterPro" id="IPR013216">
    <property type="entry name" value="Methyltransf_11"/>
</dbReference>
<evidence type="ECO:0000313" key="6">
    <source>
        <dbReference type="Proteomes" id="UP001492380"/>
    </source>
</evidence>
<dbReference type="EMBL" id="JBBWRZ010000011">
    <property type="protein sequence ID" value="KAK8225760.1"/>
    <property type="molecule type" value="Genomic_DNA"/>
</dbReference>
<proteinExistence type="inferred from homology"/>
<name>A0ABR1YDF1_9PEZI</name>
<evidence type="ECO:0000256" key="2">
    <source>
        <dbReference type="ARBA" id="ARBA00022603"/>
    </source>
</evidence>